<comment type="subcellular location">
    <subcellularLocation>
        <location evidence="1">Cell envelope</location>
    </subcellularLocation>
</comment>
<dbReference type="SUPFAM" id="SSF56954">
    <property type="entry name" value="Outer membrane efflux proteins (OEP)"/>
    <property type="match status" value="1"/>
</dbReference>
<feature type="coiled-coil region" evidence="3">
    <location>
        <begin position="145"/>
        <end position="210"/>
    </location>
</feature>
<dbReference type="Gene3D" id="1.20.1600.10">
    <property type="entry name" value="Outer membrane efflux proteins (OEP)"/>
    <property type="match status" value="1"/>
</dbReference>
<keyword evidence="4" id="KW-0472">Membrane</keyword>
<keyword evidence="2 3" id="KW-0175">Coiled coil</keyword>
<keyword evidence="4" id="KW-0812">Transmembrane</keyword>
<feature type="transmembrane region" description="Helical" evidence="4">
    <location>
        <begin position="17"/>
        <end position="39"/>
    </location>
</feature>
<accession>A0A2U2PBU7</accession>
<dbReference type="GO" id="GO:0030313">
    <property type="term" value="C:cell envelope"/>
    <property type="evidence" value="ECO:0007669"/>
    <property type="project" value="UniProtKB-SubCell"/>
</dbReference>
<dbReference type="GO" id="GO:0015562">
    <property type="term" value="F:efflux transmembrane transporter activity"/>
    <property type="evidence" value="ECO:0007669"/>
    <property type="project" value="InterPro"/>
</dbReference>
<dbReference type="PANTHER" id="PTHR32347:SF14">
    <property type="entry name" value="EFFLUX SYSTEM COMPONENT YKNX-RELATED"/>
    <property type="match status" value="1"/>
</dbReference>
<evidence type="ECO:0000256" key="4">
    <source>
        <dbReference type="SAM" id="Phobius"/>
    </source>
</evidence>
<dbReference type="RefSeq" id="WP_109417632.1">
    <property type="nucleotide sequence ID" value="NZ_QEAS01000020.1"/>
</dbReference>
<dbReference type="Gene3D" id="2.40.30.170">
    <property type="match status" value="1"/>
</dbReference>
<dbReference type="AlphaFoldDB" id="A0A2U2PBU7"/>
<dbReference type="Gene3D" id="2.40.420.20">
    <property type="match status" value="1"/>
</dbReference>
<evidence type="ECO:0000256" key="3">
    <source>
        <dbReference type="SAM" id="Coils"/>
    </source>
</evidence>
<sequence length="415" mass="46325">MDKLISREVLQQRKRRLIYVIIAGVILFLCTIVIFRIIIKPSVSKSQIAVFIADVGPVENTITAAGEILPEFEQVITSPINSSIQSVLIQAGTSVKPEQAILILDKASSQAEFEKQKFQLESKRNTIHKLGLDLNKILYDLKSSNEIKQLKINSLEATLEDYKRLFRAGGATKEDVAKAELELKVARLEKKQLENEIRSKVETMKSEMRESELDASIQEKDLSELGRKLHQANILTTRSGVLTWVNGNIGASVREGEVLARIADLRTFKVAATLSDSYLDQLRRGMPAIVRINDSLLRGSVASISPSVQNGLISFEIQLEEKNHKLLRPNLKADVFLVTELHDHVVRVANGPAFKGAGPQDIFIVKDGKAVRRTVHVGMSNFDYVELKDNIQRGEAVITSDMSDFKNTKEINITD</sequence>
<gene>
    <name evidence="5" type="ORF">DDR33_20280</name>
</gene>
<name>A0A2U2PBU7_9SPHI</name>
<evidence type="ECO:0000313" key="5">
    <source>
        <dbReference type="EMBL" id="PWG78774.1"/>
    </source>
</evidence>
<protein>
    <submittedName>
        <fullName evidence="5">Efflux transporter periplasmic adaptor subunit</fullName>
    </submittedName>
</protein>
<organism evidence="5 6">
    <name type="scientific">Pararcticibacter amylolyticus</name>
    <dbReference type="NCBI Taxonomy" id="2173175"/>
    <lineage>
        <taxon>Bacteria</taxon>
        <taxon>Pseudomonadati</taxon>
        <taxon>Bacteroidota</taxon>
        <taxon>Sphingobacteriia</taxon>
        <taxon>Sphingobacteriales</taxon>
        <taxon>Sphingobacteriaceae</taxon>
        <taxon>Pararcticibacter</taxon>
    </lineage>
</organism>
<evidence type="ECO:0000256" key="2">
    <source>
        <dbReference type="ARBA" id="ARBA00023054"/>
    </source>
</evidence>
<evidence type="ECO:0000313" key="6">
    <source>
        <dbReference type="Proteomes" id="UP000245647"/>
    </source>
</evidence>
<proteinExistence type="predicted"/>
<dbReference type="OrthoDB" id="9806939at2"/>
<dbReference type="InterPro" id="IPR050465">
    <property type="entry name" value="UPF0194_transport"/>
</dbReference>
<keyword evidence="6" id="KW-1185">Reference proteome</keyword>
<dbReference type="PANTHER" id="PTHR32347">
    <property type="entry name" value="EFFLUX SYSTEM COMPONENT YKNX-RELATED"/>
    <property type="match status" value="1"/>
</dbReference>
<dbReference type="EMBL" id="QEAS01000020">
    <property type="protein sequence ID" value="PWG78774.1"/>
    <property type="molecule type" value="Genomic_DNA"/>
</dbReference>
<dbReference type="Proteomes" id="UP000245647">
    <property type="component" value="Unassembled WGS sequence"/>
</dbReference>
<evidence type="ECO:0000256" key="1">
    <source>
        <dbReference type="ARBA" id="ARBA00004196"/>
    </source>
</evidence>
<reference evidence="5 6" key="1">
    <citation type="submission" date="2018-04" db="EMBL/GenBank/DDBJ databases">
        <title>Pedobacter chongqingensis sp. nov., isolated from a rottenly hemp rope.</title>
        <authorList>
            <person name="Cai Y."/>
        </authorList>
    </citation>
    <scope>NUCLEOTIDE SEQUENCE [LARGE SCALE GENOMIC DNA]</scope>
    <source>
        <strain evidence="5 6">FJ4-8</strain>
    </source>
</reference>
<keyword evidence="4" id="KW-1133">Transmembrane helix</keyword>
<comment type="caution">
    <text evidence="5">The sequence shown here is derived from an EMBL/GenBank/DDBJ whole genome shotgun (WGS) entry which is preliminary data.</text>
</comment>